<dbReference type="SMART" id="SM01002">
    <property type="entry name" value="AlaDh_PNT_C"/>
    <property type="match status" value="1"/>
</dbReference>
<evidence type="ECO:0000313" key="8">
    <source>
        <dbReference type="Proteomes" id="UP000195455"/>
    </source>
</evidence>
<gene>
    <name evidence="7" type="ORF">B5G26_11930</name>
</gene>
<evidence type="ECO:0000313" key="7">
    <source>
        <dbReference type="EMBL" id="OUN41263.1"/>
    </source>
</evidence>
<dbReference type="GO" id="GO:0000286">
    <property type="term" value="F:alanine dehydrogenase activity"/>
    <property type="evidence" value="ECO:0007669"/>
    <property type="project" value="UniProtKB-EC"/>
</dbReference>
<feature type="domain" description="Alanine dehydrogenase/pyridine nucleotide transhydrogenase N-terminal" evidence="6">
    <location>
        <begin position="4"/>
        <end position="139"/>
    </location>
</feature>
<dbReference type="InterPro" id="IPR007886">
    <property type="entry name" value="AlaDH/PNT_N"/>
</dbReference>
<dbReference type="SUPFAM" id="SSF52283">
    <property type="entry name" value="Formate/glycerate dehydrogenase catalytic domain-like"/>
    <property type="match status" value="1"/>
</dbReference>
<dbReference type="InterPro" id="IPR036291">
    <property type="entry name" value="NAD(P)-bd_dom_sf"/>
</dbReference>
<reference evidence="8" key="1">
    <citation type="submission" date="2017-04" db="EMBL/GenBank/DDBJ databases">
        <title>Function of individual gut microbiota members based on whole genome sequencing of pure cultures obtained from chicken caecum.</title>
        <authorList>
            <person name="Medvecky M."/>
            <person name="Cejkova D."/>
            <person name="Polansky O."/>
            <person name="Karasova D."/>
            <person name="Kubasova T."/>
            <person name="Cizek A."/>
            <person name="Rychlik I."/>
        </authorList>
    </citation>
    <scope>NUCLEOTIDE SEQUENCE [LARGE SCALE GENOMIC DNA]</scope>
    <source>
        <strain evidence="8">An75</strain>
    </source>
</reference>
<name>A0A1Y3TXR2_9FIRM</name>
<accession>A0A1Y3TXR2</accession>
<dbReference type="Pfam" id="PF01262">
    <property type="entry name" value="AlaDh_PNT_C"/>
    <property type="match status" value="1"/>
</dbReference>
<dbReference type="AlphaFoldDB" id="A0A1Y3TXR2"/>
<evidence type="ECO:0000256" key="3">
    <source>
        <dbReference type="ARBA" id="ARBA00012897"/>
    </source>
</evidence>
<dbReference type="Pfam" id="PF05222">
    <property type="entry name" value="AlaDh_PNT_N"/>
    <property type="match status" value="1"/>
</dbReference>
<dbReference type="SUPFAM" id="SSF51735">
    <property type="entry name" value="NAD(P)-binding Rossmann-fold domains"/>
    <property type="match status" value="1"/>
</dbReference>
<dbReference type="Gene3D" id="3.40.50.720">
    <property type="entry name" value="NAD(P)-binding Rossmann-like Domain"/>
    <property type="match status" value="2"/>
</dbReference>
<dbReference type="GO" id="GO:0005886">
    <property type="term" value="C:plasma membrane"/>
    <property type="evidence" value="ECO:0007669"/>
    <property type="project" value="TreeGrafter"/>
</dbReference>
<comment type="pathway">
    <text evidence="1">Amino-acid degradation; L-alanine degradation via dehydrogenase pathway; NH(3) and pyruvate from L-alanine: step 1/1.</text>
</comment>
<evidence type="ECO:0000259" key="6">
    <source>
        <dbReference type="SMART" id="SM01003"/>
    </source>
</evidence>
<dbReference type="InterPro" id="IPR007698">
    <property type="entry name" value="AlaDH/PNT_NAD(H)-bd"/>
</dbReference>
<feature type="domain" description="Alanine dehydrogenase/pyridine nucleotide transhydrogenase NAD(H)-binding" evidence="5">
    <location>
        <begin position="151"/>
        <end position="295"/>
    </location>
</feature>
<protein>
    <recommendedName>
        <fullName evidence="3">alanine dehydrogenase</fullName>
        <ecNumber evidence="3">1.4.1.1</ecNumber>
    </recommendedName>
</protein>
<evidence type="ECO:0000256" key="2">
    <source>
        <dbReference type="ARBA" id="ARBA00005689"/>
    </source>
</evidence>
<comment type="similarity">
    <text evidence="2">Belongs to the AlaDH/PNT family.</text>
</comment>
<dbReference type="InterPro" id="IPR008141">
    <property type="entry name" value="Ala_DH"/>
</dbReference>
<proteinExistence type="inferred from homology"/>
<keyword evidence="4" id="KW-0560">Oxidoreductase</keyword>
<dbReference type="EMBL" id="NFHM01000020">
    <property type="protein sequence ID" value="OUN41263.1"/>
    <property type="molecule type" value="Genomic_DNA"/>
</dbReference>
<comment type="caution">
    <text evidence="7">The sequence shown here is derived from an EMBL/GenBank/DDBJ whole genome shotgun (WGS) entry which is preliminary data.</text>
</comment>
<organism evidence="7 8">
    <name type="scientific">Anaerotignum lactatifermentans</name>
    <dbReference type="NCBI Taxonomy" id="160404"/>
    <lineage>
        <taxon>Bacteria</taxon>
        <taxon>Bacillati</taxon>
        <taxon>Bacillota</taxon>
        <taxon>Clostridia</taxon>
        <taxon>Lachnospirales</taxon>
        <taxon>Anaerotignaceae</taxon>
        <taxon>Anaerotignum</taxon>
    </lineage>
</organism>
<evidence type="ECO:0000256" key="1">
    <source>
        <dbReference type="ARBA" id="ARBA00005206"/>
    </source>
</evidence>
<sequence>MIIGCPKEMKAGETRVALTPEWTRTLVQDGHEVLIQKDAGANCGFQDADYIAAGAKIEETIADVYKKAEFVVKVKELQAGEYDLLQKDQIVMAWFHLAEDVDHDMLHAMLDHGTVGLGMELIKLPDGTRPTIKPMSEIAGSLAMLEAVKYGLVDRGGSGTLFRKLSGLPAPRVLIIGGGHAGVNAAEIALGLGLRVTIVENYWKRIAELRYILPGVEVIAWEDATVKEYIAQTDVLLNTIYPQPNQPCLIPRSVVKTMKKDAVIIDIVGVGVIETMHYTSLLDPIYFEEGILHYNVANMPALCPKTSTKALLMASGPYIQAIANKGLKKAFADDPCLMKSICTLKGKIVDDEVARNHNTECQPFELSMLD</sequence>
<dbReference type="RefSeq" id="WP_087989782.1">
    <property type="nucleotide sequence ID" value="NZ_CAUFCZ010000083.1"/>
</dbReference>
<evidence type="ECO:0000256" key="4">
    <source>
        <dbReference type="ARBA" id="ARBA00023002"/>
    </source>
</evidence>
<dbReference type="EC" id="1.4.1.1" evidence="3"/>
<dbReference type="Proteomes" id="UP000195455">
    <property type="component" value="Unassembled WGS sequence"/>
</dbReference>
<dbReference type="GO" id="GO:0042853">
    <property type="term" value="P:L-alanine catabolic process"/>
    <property type="evidence" value="ECO:0007669"/>
    <property type="project" value="InterPro"/>
</dbReference>
<dbReference type="CDD" id="cd05305">
    <property type="entry name" value="L-AlaDH"/>
    <property type="match status" value="1"/>
</dbReference>
<dbReference type="PANTHER" id="PTHR42795:SF1">
    <property type="entry name" value="ALANINE DEHYDROGENASE"/>
    <property type="match status" value="1"/>
</dbReference>
<evidence type="ECO:0000259" key="5">
    <source>
        <dbReference type="SMART" id="SM01002"/>
    </source>
</evidence>
<dbReference type="PANTHER" id="PTHR42795">
    <property type="entry name" value="ALANINE DEHYDROGENASE"/>
    <property type="match status" value="1"/>
</dbReference>
<dbReference type="SMART" id="SM01003">
    <property type="entry name" value="AlaDh_PNT_N"/>
    <property type="match status" value="1"/>
</dbReference>